<dbReference type="NCBIfam" id="TIGR02985">
    <property type="entry name" value="Sig70_bacteroi1"/>
    <property type="match status" value="1"/>
</dbReference>
<dbReference type="InterPro" id="IPR007627">
    <property type="entry name" value="RNA_pol_sigma70_r2"/>
</dbReference>
<evidence type="ECO:0000256" key="3">
    <source>
        <dbReference type="ARBA" id="ARBA00023082"/>
    </source>
</evidence>
<feature type="transmembrane region" description="Helical" evidence="5">
    <location>
        <begin position="174"/>
        <end position="195"/>
    </location>
</feature>
<evidence type="ECO:0000256" key="5">
    <source>
        <dbReference type="SAM" id="Phobius"/>
    </source>
</evidence>
<accession>W7YLX7</accession>
<dbReference type="NCBIfam" id="TIGR02937">
    <property type="entry name" value="sigma70-ECF"/>
    <property type="match status" value="1"/>
</dbReference>
<comment type="similarity">
    <text evidence="1">Belongs to the sigma-70 factor family. ECF subfamily.</text>
</comment>
<dbReference type="RefSeq" id="WP_235208365.1">
    <property type="nucleotide sequence ID" value="NZ_BAMD01000103.1"/>
</dbReference>
<dbReference type="eggNOG" id="COG1595">
    <property type="taxonomic scope" value="Bacteria"/>
</dbReference>
<comment type="caution">
    <text evidence="7">The sequence shown here is derived from an EMBL/GenBank/DDBJ whole genome shotgun (WGS) entry which is preliminary data.</text>
</comment>
<evidence type="ECO:0000259" key="6">
    <source>
        <dbReference type="PROSITE" id="PS00622"/>
    </source>
</evidence>
<keyword evidence="5" id="KW-0812">Transmembrane</keyword>
<dbReference type="InterPro" id="IPR014284">
    <property type="entry name" value="RNA_pol_sigma-70_dom"/>
</dbReference>
<dbReference type="GO" id="GO:0006352">
    <property type="term" value="P:DNA-templated transcription initiation"/>
    <property type="evidence" value="ECO:0007669"/>
    <property type="project" value="InterPro"/>
</dbReference>
<dbReference type="InterPro" id="IPR014327">
    <property type="entry name" value="RNA_pol_sigma70_bacteroid"/>
</dbReference>
<evidence type="ECO:0000256" key="1">
    <source>
        <dbReference type="ARBA" id="ARBA00010641"/>
    </source>
</evidence>
<sequence>MEEKELLQRLSLGDESAFQEIFMRYYQQLVVFANKMVYDLDQSRDLVQEVIVHFYEKRDHIEIHTSLKAHLYQSVRNRCLNYLKREQTIRNHHSRIFEERKESHQEFLDLMEEAELENKIFNIIHALPKQCQKIFEMSRFDGKSNADIAEELSISKRTVETQISNALKKIRAKLFSHMALTIISLSCIFLSNFAYG</sequence>
<evidence type="ECO:0000313" key="7">
    <source>
        <dbReference type="EMBL" id="GAF05641.1"/>
    </source>
</evidence>
<dbReference type="SUPFAM" id="SSF88659">
    <property type="entry name" value="Sigma3 and sigma4 domains of RNA polymerase sigma factors"/>
    <property type="match status" value="1"/>
</dbReference>
<dbReference type="Pfam" id="PF08281">
    <property type="entry name" value="Sigma70_r4_2"/>
    <property type="match status" value="1"/>
</dbReference>
<dbReference type="Pfam" id="PF04542">
    <property type="entry name" value="Sigma70_r2"/>
    <property type="match status" value="1"/>
</dbReference>
<keyword evidence="5" id="KW-1133">Transmembrane helix</keyword>
<dbReference type="InterPro" id="IPR013324">
    <property type="entry name" value="RNA_pol_sigma_r3/r4-like"/>
</dbReference>
<dbReference type="InterPro" id="IPR039425">
    <property type="entry name" value="RNA_pol_sigma-70-like"/>
</dbReference>
<dbReference type="PANTHER" id="PTHR43133:SF46">
    <property type="entry name" value="RNA POLYMERASE SIGMA-70 FACTOR ECF SUBFAMILY"/>
    <property type="match status" value="1"/>
</dbReference>
<dbReference type="InterPro" id="IPR036388">
    <property type="entry name" value="WH-like_DNA-bd_sf"/>
</dbReference>
<dbReference type="GO" id="GO:0016987">
    <property type="term" value="F:sigma factor activity"/>
    <property type="evidence" value="ECO:0007669"/>
    <property type="project" value="UniProtKB-KW"/>
</dbReference>
<dbReference type="STRING" id="869213.GCA_000517085_01588"/>
<evidence type="ECO:0000313" key="8">
    <source>
        <dbReference type="Proteomes" id="UP000019402"/>
    </source>
</evidence>
<gene>
    <name evidence="7" type="ORF">JCM21142_104385</name>
</gene>
<dbReference type="InterPro" id="IPR000792">
    <property type="entry name" value="Tscrpt_reg_LuxR_C"/>
</dbReference>
<dbReference type="EMBL" id="BAMD01000103">
    <property type="protein sequence ID" value="GAF05641.1"/>
    <property type="molecule type" value="Genomic_DNA"/>
</dbReference>
<proteinExistence type="inferred from homology"/>
<dbReference type="AlphaFoldDB" id="W7YLX7"/>
<dbReference type="PROSITE" id="PS00622">
    <property type="entry name" value="HTH_LUXR_1"/>
    <property type="match status" value="1"/>
</dbReference>
<evidence type="ECO:0000256" key="2">
    <source>
        <dbReference type="ARBA" id="ARBA00023015"/>
    </source>
</evidence>
<dbReference type="Gene3D" id="1.10.10.10">
    <property type="entry name" value="Winged helix-like DNA-binding domain superfamily/Winged helix DNA-binding domain"/>
    <property type="match status" value="1"/>
</dbReference>
<dbReference type="InterPro" id="IPR013249">
    <property type="entry name" value="RNA_pol_sigma70_r4_t2"/>
</dbReference>
<dbReference type="Gene3D" id="1.10.1740.10">
    <property type="match status" value="1"/>
</dbReference>
<dbReference type="PRINTS" id="PR00038">
    <property type="entry name" value="HTHLUXR"/>
</dbReference>
<feature type="domain" description="HTH luxR-type" evidence="6">
    <location>
        <begin position="142"/>
        <end position="169"/>
    </location>
</feature>
<reference evidence="7 8" key="1">
    <citation type="journal article" date="2014" name="Genome Announc.">
        <title>Draft Genome Sequence of Cytophaga fermentans JCM 21142T, a Facultative Anaerobe Isolated from Marine Mud.</title>
        <authorList>
            <person name="Starns D."/>
            <person name="Oshima K."/>
            <person name="Suda W."/>
            <person name="Iino T."/>
            <person name="Yuki M."/>
            <person name="Inoue J."/>
            <person name="Kitamura K."/>
            <person name="Iida T."/>
            <person name="Darby A."/>
            <person name="Hattori M."/>
            <person name="Ohkuma M."/>
        </authorList>
    </citation>
    <scope>NUCLEOTIDE SEQUENCE [LARGE SCALE GENOMIC DNA]</scope>
    <source>
        <strain evidence="7 8">JCM 21142</strain>
    </source>
</reference>
<name>W7YLX7_9BACT</name>
<evidence type="ECO:0000256" key="4">
    <source>
        <dbReference type="ARBA" id="ARBA00023163"/>
    </source>
</evidence>
<keyword evidence="4" id="KW-0804">Transcription</keyword>
<keyword evidence="2" id="KW-0805">Transcription regulation</keyword>
<dbReference type="GO" id="GO:0003677">
    <property type="term" value="F:DNA binding"/>
    <property type="evidence" value="ECO:0007669"/>
    <property type="project" value="InterPro"/>
</dbReference>
<dbReference type="Proteomes" id="UP000019402">
    <property type="component" value="Unassembled WGS sequence"/>
</dbReference>
<organism evidence="7 8">
    <name type="scientific">Saccharicrinis fermentans DSM 9555 = JCM 21142</name>
    <dbReference type="NCBI Taxonomy" id="869213"/>
    <lineage>
        <taxon>Bacteria</taxon>
        <taxon>Pseudomonadati</taxon>
        <taxon>Bacteroidota</taxon>
        <taxon>Bacteroidia</taxon>
        <taxon>Marinilabiliales</taxon>
        <taxon>Marinilabiliaceae</taxon>
        <taxon>Saccharicrinis</taxon>
    </lineage>
</organism>
<keyword evidence="8" id="KW-1185">Reference proteome</keyword>
<dbReference type="SUPFAM" id="SSF88946">
    <property type="entry name" value="Sigma2 domain of RNA polymerase sigma factors"/>
    <property type="match status" value="1"/>
</dbReference>
<keyword evidence="3" id="KW-0731">Sigma factor</keyword>
<dbReference type="PANTHER" id="PTHR43133">
    <property type="entry name" value="RNA POLYMERASE ECF-TYPE SIGMA FACTO"/>
    <property type="match status" value="1"/>
</dbReference>
<dbReference type="SMART" id="SM00421">
    <property type="entry name" value="HTH_LUXR"/>
    <property type="match status" value="1"/>
</dbReference>
<keyword evidence="5" id="KW-0472">Membrane</keyword>
<protein>
    <submittedName>
        <fullName evidence="7">Sigma-24</fullName>
    </submittedName>
</protein>
<dbReference type="InterPro" id="IPR013325">
    <property type="entry name" value="RNA_pol_sigma_r2"/>
</dbReference>